<dbReference type="GO" id="GO:0042970">
    <property type="term" value="F:homoserine transmembrane transporter activity"/>
    <property type="evidence" value="ECO:0007669"/>
    <property type="project" value="TreeGrafter"/>
</dbReference>
<dbReference type="RefSeq" id="WP_133188430.1">
    <property type="nucleotide sequence ID" value="NZ_SMOD01000041.1"/>
</dbReference>
<sequence length="204" mass="21833">MQFHTWLVFFVTSIGMSLAPGPNGLLALTHGAMYGSRKTLFTITGAVAGFIAVIALCMFGIGALIKASVIWLTVLKLVGGAYLVWLGVQVWRSPAIAVAATPAVTSEARSWSLVRQGALSSATNPKGLLFFSAFLPQFIDAQRSLVVQFVIVAATYAVTEFAAEYVFAIAANRIRPWLSRAGRRFNRVCGGIFVAIGTVLPLHV</sequence>
<evidence type="ECO:0000256" key="7">
    <source>
        <dbReference type="SAM" id="Phobius"/>
    </source>
</evidence>
<protein>
    <submittedName>
        <fullName evidence="8">LysE family translocator</fullName>
    </submittedName>
</protein>
<dbReference type="InterPro" id="IPR001123">
    <property type="entry name" value="LeuE-type"/>
</dbReference>
<feature type="transmembrane region" description="Helical" evidence="7">
    <location>
        <begin position="69"/>
        <end position="88"/>
    </location>
</feature>
<dbReference type="AlphaFoldDB" id="A0A4R5L4M2"/>
<gene>
    <name evidence="8" type="ORF">E1N52_34955</name>
</gene>
<dbReference type="Pfam" id="PF01810">
    <property type="entry name" value="LysE"/>
    <property type="match status" value="1"/>
</dbReference>
<comment type="subcellular location">
    <subcellularLocation>
        <location evidence="1">Cell membrane</location>
        <topology evidence="1">Multi-pass membrane protein</topology>
    </subcellularLocation>
</comment>
<feature type="transmembrane region" description="Helical" evidence="7">
    <location>
        <begin position="6"/>
        <end position="28"/>
    </location>
</feature>
<evidence type="ECO:0000313" key="8">
    <source>
        <dbReference type="EMBL" id="TDG03440.1"/>
    </source>
</evidence>
<evidence type="ECO:0000256" key="6">
    <source>
        <dbReference type="ARBA" id="ARBA00023136"/>
    </source>
</evidence>
<name>A0A4R5L4M2_9BURK</name>
<evidence type="ECO:0000256" key="4">
    <source>
        <dbReference type="ARBA" id="ARBA00022692"/>
    </source>
</evidence>
<dbReference type="EMBL" id="SMOD01000041">
    <property type="protein sequence ID" value="TDG03440.1"/>
    <property type="molecule type" value="Genomic_DNA"/>
</dbReference>
<comment type="similarity">
    <text evidence="2">Belongs to the Rht family.</text>
</comment>
<dbReference type="PIRSF" id="PIRSF006324">
    <property type="entry name" value="LeuE"/>
    <property type="match status" value="1"/>
</dbReference>
<evidence type="ECO:0000256" key="1">
    <source>
        <dbReference type="ARBA" id="ARBA00004651"/>
    </source>
</evidence>
<keyword evidence="4 7" id="KW-0812">Transmembrane</keyword>
<evidence type="ECO:0000256" key="5">
    <source>
        <dbReference type="ARBA" id="ARBA00022989"/>
    </source>
</evidence>
<keyword evidence="5 7" id="KW-1133">Transmembrane helix</keyword>
<dbReference type="Proteomes" id="UP000295606">
    <property type="component" value="Unassembled WGS sequence"/>
</dbReference>
<reference evidence="8 9" key="1">
    <citation type="submission" date="2019-03" db="EMBL/GenBank/DDBJ databases">
        <title>Paraburkholderia sp. isolated from native Mimosa gymnas in Guartela State Park, Brazil.</title>
        <authorList>
            <person name="Paulitsch F."/>
            <person name="Hungria M."/>
            <person name="Delamuta J.R.M."/>
            <person name="Ribeiro R.A."/>
            <person name="Dall'Agnol R."/>
            <person name="Silva J.S.B."/>
        </authorList>
    </citation>
    <scope>NUCLEOTIDE SEQUENCE [LARGE SCALE GENOMIC DNA]</scope>
    <source>
        <strain evidence="8 9">CNPSo 3008</strain>
    </source>
</reference>
<evidence type="ECO:0000313" key="9">
    <source>
        <dbReference type="Proteomes" id="UP000295606"/>
    </source>
</evidence>
<dbReference type="PANTHER" id="PTHR30086">
    <property type="entry name" value="ARGININE EXPORTER PROTEIN ARGO"/>
    <property type="match status" value="1"/>
</dbReference>
<proteinExistence type="inferred from homology"/>
<comment type="caution">
    <text evidence="8">The sequence shown here is derived from an EMBL/GenBank/DDBJ whole genome shotgun (WGS) entry which is preliminary data.</text>
</comment>
<keyword evidence="6 7" id="KW-0472">Membrane</keyword>
<dbReference type="OrthoDB" id="9804822at2"/>
<keyword evidence="3" id="KW-1003">Cell membrane</keyword>
<evidence type="ECO:0000256" key="2">
    <source>
        <dbReference type="ARBA" id="ARBA00007928"/>
    </source>
</evidence>
<evidence type="ECO:0000256" key="3">
    <source>
        <dbReference type="ARBA" id="ARBA00022475"/>
    </source>
</evidence>
<dbReference type="PANTHER" id="PTHR30086:SF14">
    <property type="entry name" value="HOMOSERINE_HOMOSERINE LACTONE EFFLUX PROTEIN"/>
    <property type="match status" value="1"/>
</dbReference>
<feature type="transmembrane region" description="Helical" evidence="7">
    <location>
        <begin position="40"/>
        <end position="63"/>
    </location>
</feature>
<accession>A0A4R5L4M2</accession>
<organism evidence="8 9">
    <name type="scientific">Paraburkholderia guartelaensis</name>
    <dbReference type="NCBI Taxonomy" id="2546446"/>
    <lineage>
        <taxon>Bacteria</taxon>
        <taxon>Pseudomonadati</taxon>
        <taxon>Pseudomonadota</taxon>
        <taxon>Betaproteobacteria</taxon>
        <taxon>Burkholderiales</taxon>
        <taxon>Burkholderiaceae</taxon>
        <taxon>Paraburkholderia</taxon>
    </lineage>
</organism>
<dbReference type="GO" id="GO:0005886">
    <property type="term" value="C:plasma membrane"/>
    <property type="evidence" value="ECO:0007669"/>
    <property type="project" value="UniProtKB-SubCell"/>
</dbReference>
<feature type="transmembrane region" description="Helical" evidence="7">
    <location>
        <begin position="185"/>
        <end position="203"/>
    </location>
</feature>